<reference evidence="2" key="1">
    <citation type="submission" date="2021-01" db="EMBL/GenBank/DDBJ databases">
        <title>Genome seq and assembly of Tabrizicola sp. KVB23.</title>
        <authorList>
            <person name="Chhetri G."/>
        </authorList>
    </citation>
    <scope>NUCLEOTIDE SEQUENCE</scope>
    <source>
        <strain evidence="2">KVB23</strain>
    </source>
</reference>
<evidence type="ECO:0000313" key="2">
    <source>
        <dbReference type="EMBL" id="MBL4927481.1"/>
    </source>
</evidence>
<dbReference type="PROSITE" id="PS51186">
    <property type="entry name" value="GNAT"/>
    <property type="match status" value="1"/>
</dbReference>
<dbReference type="Gene3D" id="3.40.630.30">
    <property type="match status" value="1"/>
</dbReference>
<evidence type="ECO:0000313" key="3">
    <source>
        <dbReference type="Proteomes" id="UP000619033"/>
    </source>
</evidence>
<evidence type="ECO:0000259" key="1">
    <source>
        <dbReference type="PROSITE" id="PS51186"/>
    </source>
</evidence>
<comment type="caution">
    <text evidence="2">The sequence shown here is derived from an EMBL/GenBank/DDBJ whole genome shotgun (WGS) entry which is preliminary data.</text>
</comment>
<accession>A0A8J7SUC6</accession>
<dbReference type="AlphaFoldDB" id="A0A8J7SUC6"/>
<protein>
    <submittedName>
        <fullName evidence="2">GNAT family N-acetyltransferase</fullName>
    </submittedName>
</protein>
<dbReference type="InterPro" id="IPR051531">
    <property type="entry name" value="N-acetyltransferase"/>
</dbReference>
<sequence>MIRPDRITTARLTLRKPQMADVADLHDAMRQPQTMRHWAHPEHETPQRTAEYLARMIANNANGGDDFVIELEGRVIGKAGMWRVPEVGFLLHPDHWGKGYAREVMEAIIEHLFTWHDTHHLTAEADPRNAASLGLLARLGFQETHRAERTMQWRDEWCDSVYLRLARPGRSHNSR</sequence>
<dbReference type="PANTHER" id="PTHR43792:SF1">
    <property type="entry name" value="N-ACETYLTRANSFERASE DOMAIN-CONTAINING PROTEIN"/>
    <property type="match status" value="1"/>
</dbReference>
<dbReference type="GO" id="GO:0016747">
    <property type="term" value="F:acyltransferase activity, transferring groups other than amino-acyl groups"/>
    <property type="evidence" value="ECO:0007669"/>
    <property type="project" value="InterPro"/>
</dbReference>
<name>A0A8J7SUC6_9RHOB</name>
<dbReference type="EMBL" id="JAESVP010000002">
    <property type="protein sequence ID" value="MBL4927481.1"/>
    <property type="molecule type" value="Genomic_DNA"/>
</dbReference>
<dbReference type="PANTHER" id="PTHR43792">
    <property type="entry name" value="GNAT FAMILY, PUTATIVE (AFU_ORTHOLOGUE AFUA_3G00765)-RELATED-RELATED"/>
    <property type="match status" value="1"/>
</dbReference>
<keyword evidence="3" id="KW-1185">Reference proteome</keyword>
<dbReference type="InterPro" id="IPR000182">
    <property type="entry name" value="GNAT_dom"/>
</dbReference>
<dbReference type="Proteomes" id="UP000619033">
    <property type="component" value="Unassembled WGS sequence"/>
</dbReference>
<dbReference type="CDD" id="cd04301">
    <property type="entry name" value="NAT_SF"/>
    <property type="match status" value="1"/>
</dbReference>
<organism evidence="2 3">
    <name type="scientific">Fuscibacter oryzae</name>
    <dbReference type="NCBI Taxonomy" id="2803939"/>
    <lineage>
        <taxon>Bacteria</taxon>
        <taxon>Pseudomonadati</taxon>
        <taxon>Pseudomonadota</taxon>
        <taxon>Alphaproteobacteria</taxon>
        <taxon>Rhodobacterales</taxon>
        <taxon>Paracoccaceae</taxon>
        <taxon>Fuscibacter</taxon>
    </lineage>
</organism>
<dbReference type="InterPro" id="IPR016181">
    <property type="entry name" value="Acyl_CoA_acyltransferase"/>
</dbReference>
<feature type="domain" description="N-acetyltransferase" evidence="1">
    <location>
        <begin position="12"/>
        <end position="168"/>
    </location>
</feature>
<dbReference type="SUPFAM" id="SSF55729">
    <property type="entry name" value="Acyl-CoA N-acyltransferases (Nat)"/>
    <property type="match status" value="1"/>
</dbReference>
<proteinExistence type="predicted"/>
<dbReference type="Pfam" id="PF13302">
    <property type="entry name" value="Acetyltransf_3"/>
    <property type="match status" value="1"/>
</dbReference>
<dbReference type="RefSeq" id="WP_202658609.1">
    <property type="nucleotide sequence ID" value="NZ_JAESVP010000002.1"/>
</dbReference>
<gene>
    <name evidence="2" type="ORF">JI744_05110</name>
</gene>